<feature type="compositionally biased region" description="Basic and acidic residues" evidence="2">
    <location>
        <begin position="229"/>
        <end position="242"/>
    </location>
</feature>
<feature type="compositionally biased region" description="Acidic residues" evidence="2">
    <location>
        <begin position="286"/>
        <end position="318"/>
    </location>
</feature>
<dbReference type="InterPro" id="IPR027417">
    <property type="entry name" value="P-loop_NTPase"/>
</dbReference>
<sequence>MNQINHLVEEKKYKDAMEVVDSIDWRRVKNVHTLCVVGEIYAANKRYEDSKEIFLLAYHRAPIGKNILYRLIEVSLKMNDIQEAEEFYEEYLEVAPNDSTQYILRYKISKASNASLEEQIGILEEYKEREFTERWSYELAKLYYQKGDTRKCLDLCNEIILWFSEGRYVMRAMDLKNRMGQLTGVEKEKYEQQFMPNLTTVEQAAEEDTAPAKPRFEAAEEDAPVIESVRIDERDVNSAESLQEKISKGIRDIFNGKKREEDDELTREEDEISQDIQEEMIKDIDSNQETEDVPELEPEESAEEMSEEPEKEEQEEEYVPSVSRLEEENDLEQSSKTMPELEIPEGLKNFDQDEPPYPSVPKAPDIVLPENGTAGNEENDFEFNLEDMILSAATAQGIEIPKESEKKSEPVLEEEDEDYMSEEDLQSAEDEFLNGPADRRALEEPEEERGEDSYEDDELEDDGFYEEEEDFYEDDFYGDDEDYDQDDSEEEDDDDDDYYEDDEDDDFYEEEFEDIPPVSRKPLSSRENARIQKPDPERKTAFREETVSRKAPVRSRKRPLSQEEELERFVDSIRPQEPMDIIPREKQLTDYEKKLFTYFAKVPGLREQLVETLCEAQTAAADKTSQTGNIIVMGGRETGKTRLISSLIPAICKELNIEAAKVAYVFAEQINGKNMASVVHKMAGGFLVIENANKLKKETVNQLSKAMDGNTGGMIVILEDEKIGMRKLMARFPKFTTKFTSMINIPVFTNDELVNFAKVYTRERGYTIDQMAMLSLYNLISTSQKEDQPMNVGAVKEIIDNAISKSTGGIRKLSRNISKKRTDADGYVVLYEKDFN</sequence>
<feature type="repeat" description="TPR" evidence="1">
    <location>
        <begin position="65"/>
        <end position="98"/>
    </location>
</feature>
<dbReference type="Gene3D" id="1.25.40.10">
    <property type="entry name" value="Tetratricopeptide repeat domain"/>
    <property type="match status" value="1"/>
</dbReference>
<dbReference type="RefSeq" id="WP_412860979.1">
    <property type="nucleotide sequence ID" value="NZ_CACRST010000022.1"/>
</dbReference>
<protein>
    <submittedName>
        <fullName evidence="3">Tetratricopeptide repeat protein</fullName>
    </submittedName>
</protein>
<dbReference type="InterPro" id="IPR011990">
    <property type="entry name" value="TPR-like_helical_dom_sf"/>
</dbReference>
<feature type="compositionally biased region" description="Basic and acidic residues" evidence="2">
    <location>
        <begin position="527"/>
        <end position="548"/>
    </location>
</feature>
<feature type="region of interest" description="Disordered" evidence="2">
    <location>
        <begin position="282"/>
        <end position="378"/>
    </location>
</feature>
<feature type="region of interest" description="Disordered" evidence="2">
    <location>
        <begin position="395"/>
        <end position="567"/>
    </location>
</feature>
<gene>
    <name evidence="3" type="ORF">BGLFYP119_02254</name>
</gene>
<dbReference type="PROSITE" id="PS50005">
    <property type="entry name" value="TPR"/>
    <property type="match status" value="1"/>
</dbReference>
<dbReference type="SUPFAM" id="SSF52540">
    <property type="entry name" value="P-loop containing nucleoside triphosphate hydrolases"/>
    <property type="match status" value="1"/>
</dbReference>
<dbReference type="SUPFAM" id="SSF48452">
    <property type="entry name" value="TPR-like"/>
    <property type="match status" value="1"/>
</dbReference>
<dbReference type="InterPro" id="IPR019734">
    <property type="entry name" value="TPR_rpt"/>
</dbReference>
<dbReference type="Pfam" id="PF13181">
    <property type="entry name" value="TPR_8"/>
    <property type="match status" value="1"/>
</dbReference>
<dbReference type="AlphaFoldDB" id="A0A6N2UWP9"/>
<feature type="region of interest" description="Disordered" evidence="2">
    <location>
        <begin position="204"/>
        <end position="242"/>
    </location>
</feature>
<keyword evidence="1" id="KW-0802">TPR repeat</keyword>
<reference evidence="3" key="1">
    <citation type="submission" date="2019-11" db="EMBL/GenBank/DDBJ databases">
        <authorList>
            <person name="Feng L."/>
        </authorList>
    </citation>
    <scope>NUCLEOTIDE SEQUENCE</scope>
    <source>
        <strain evidence="3">BgluceraseaLFYP119</strain>
    </source>
</reference>
<evidence type="ECO:0000313" key="3">
    <source>
        <dbReference type="EMBL" id="VYT20571.1"/>
    </source>
</evidence>
<name>A0A6N2UWP9_9FIRM</name>
<evidence type="ECO:0000256" key="2">
    <source>
        <dbReference type="SAM" id="MobiDB-lite"/>
    </source>
</evidence>
<dbReference type="EMBL" id="CACRST010000022">
    <property type="protein sequence ID" value="VYT20571.1"/>
    <property type="molecule type" value="Genomic_DNA"/>
</dbReference>
<feature type="compositionally biased region" description="Acidic residues" evidence="2">
    <location>
        <begin position="411"/>
        <end position="432"/>
    </location>
</feature>
<dbReference type="Gene3D" id="3.40.50.300">
    <property type="entry name" value="P-loop containing nucleotide triphosphate hydrolases"/>
    <property type="match status" value="1"/>
</dbReference>
<feature type="compositionally biased region" description="Acidic residues" evidence="2">
    <location>
        <begin position="444"/>
        <end position="514"/>
    </location>
</feature>
<feature type="compositionally biased region" description="Basic and acidic residues" evidence="2">
    <location>
        <begin position="400"/>
        <end position="410"/>
    </location>
</feature>
<proteinExistence type="predicted"/>
<organism evidence="3">
    <name type="scientific">Blautia glucerasea</name>
    <dbReference type="NCBI Taxonomy" id="536633"/>
    <lineage>
        <taxon>Bacteria</taxon>
        <taxon>Bacillati</taxon>
        <taxon>Bacillota</taxon>
        <taxon>Clostridia</taxon>
        <taxon>Lachnospirales</taxon>
        <taxon>Lachnospiraceae</taxon>
        <taxon>Blautia</taxon>
    </lineage>
</organism>
<evidence type="ECO:0000256" key="1">
    <source>
        <dbReference type="PROSITE-ProRule" id="PRU00339"/>
    </source>
</evidence>
<accession>A0A6N2UWP9</accession>